<dbReference type="PANTHER" id="PTHR33420">
    <property type="entry name" value="FIMBRIAL SUBUNIT ELFA-RELATED"/>
    <property type="match status" value="1"/>
</dbReference>
<dbReference type="GO" id="GO:0009289">
    <property type="term" value="C:pilus"/>
    <property type="evidence" value="ECO:0007669"/>
    <property type="project" value="InterPro"/>
</dbReference>
<feature type="domain" description="Fimbrial-type adhesion" evidence="2">
    <location>
        <begin position="60"/>
        <end position="195"/>
    </location>
</feature>
<proteinExistence type="predicted"/>
<dbReference type="GO" id="GO:0043709">
    <property type="term" value="P:cell adhesion involved in single-species biofilm formation"/>
    <property type="evidence" value="ECO:0007669"/>
    <property type="project" value="TreeGrafter"/>
</dbReference>
<dbReference type="InterPro" id="IPR050263">
    <property type="entry name" value="Bact_Fimbrial_Adh_Pro"/>
</dbReference>
<dbReference type="Pfam" id="PF00419">
    <property type="entry name" value="Fimbrial"/>
    <property type="match status" value="1"/>
</dbReference>
<dbReference type="EMBL" id="AAIYKG010000001">
    <property type="protein sequence ID" value="ECJ4504434.1"/>
    <property type="molecule type" value="Genomic_DNA"/>
</dbReference>
<dbReference type="Proteomes" id="UP000839747">
    <property type="component" value="Unassembled WGS sequence"/>
</dbReference>
<dbReference type="PANTHER" id="PTHR33420:SF33">
    <property type="entry name" value="MINOR FIMBRIAL SUBUNIT"/>
    <property type="match status" value="1"/>
</dbReference>
<dbReference type="SUPFAM" id="SSF49401">
    <property type="entry name" value="Bacterial adhesins"/>
    <property type="match status" value="1"/>
</dbReference>
<name>A0A5Y3X5C7_SALER</name>
<dbReference type="InterPro" id="IPR008966">
    <property type="entry name" value="Adhesion_dom_sf"/>
</dbReference>
<accession>A0A5Y3X5C7</accession>
<gene>
    <name evidence="3" type="ORF">DNU24_01530</name>
</gene>
<protein>
    <submittedName>
        <fullName evidence="3">Fimbrial protein</fullName>
    </submittedName>
</protein>
<dbReference type="AlphaFoldDB" id="A0A5Y3X5C7"/>
<evidence type="ECO:0000259" key="2">
    <source>
        <dbReference type="Pfam" id="PF00419"/>
    </source>
</evidence>
<organism evidence="3">
    <name type="scientific">Salmonella enterica subsp. salamae</name>
    <dbReference type="NCBI Taxonomy" id="59202"/>
    <lineage>
        <taxon>Bacteria</taxon>
        <taxon>Pseudomonadati</taxon>
        <taxon>Pseudomonadota</taxon>
        <taxon>Gammaproteobacteria</taxon>
        <taxon>Enterobacterales</taxon>
        <taxon>Enterobacteriaceae</taxon>
        <taxon>Salmonella</taxon>
    </lineage>
</organism>
<keyword evidence="1" id="KW-0732">Signal</keyword>
<dbReference type="InterPro" id="IPR000259">
    <property type="entry name" value="Adhesion_dom_fimbrial"/>
</dbReference>
<evidence type="ECO:0000313" key="3">
    <source>
        <dbReference type="EMBL" id="ECJ4504434.1"/>
    </source>
</evidence>
<sequence length="196" mass="20775">MKKNMFSLPIAALIAMASSGTAFATNLDVRFTANVRETTCDMKLVGGTGSDTSQTLQIGSNSGVRIEDFGTSTNRAGNAGARASFQLKIIECPPSLQSLKTTISGTPSGYLKTALLNAIKKENGGADFSAVSIARASKPDEPFMINSDIDSERLVWTQEEIAVGEVPLVAILQATQDGLVTTGTFEATATFNFYYE</sequence>
<dbReference type="Gene3D" id="2.60.40.1090">
    <property type="entry name" value="Fimbrial-type adhesion domain"/>
    <property type="match status" value="1"/>
</dbReference>
<reference evidence="3" key="1">
    <citation type="submission" date="2018-06" db="EMBL/GenBank/DDBJ databases">
        <authorList>
            <person name="Ashton P.M."/>
            <person name="Dallman T."/>
            <person name="Nair S."/>
            <person name="De Pinna E."/>
            <person name="Peters T."/>
            <person name="Grant K."/>
        </authorList>
    </citation>
    <scope>NUCLEOTIDE SEQUENCE [LARGE SCALE GENOMIC DNA]</scope>
    <source>
        <strain evidence="3">318584</strain>
    </source>
</reference>
<dbReference type="NCBIfam" id="NF011834">
    <property type="entry name" value="PRK15306.1"/>
    <property type="match status" value="1"/>
</dbReference>
<dbReference type="InterPro" id="IPR036937">
    <property type="entry name" value="Adhesion_dom_fimbrial_sf"/>
</dbReference>
<feature type="chain" id="PRO_5024806525" evidence="1">
    <location>
        <begin position="25"/>
        <end position="196"/>
    </location>
</feature>
<comment type="caution">
    <text evidence="3">The sequence shown here is derived from an EMBL/GenBank/DDBJ whole genome shotgun (WGS) entry which is preliminary data.</text>
</comment>
<evidence type="ECO:0000256" key="1">
    <source>
        <dbReference type="SAM" id="SignalP"/>
    </source>
</evidence>
<feature type="signal peptide" evidence="1">
    <location>
        <begin position="1"/>
        <end position="24"/>
    </location>
</feature>